<dbReference type="Pfam" id="PF23247">
    <property type="entry name" value="LRR_RPS2"/>
    <property type="match status" value="2"/>
</dbReference>
<organism evidence="4 5">
    <name type="scientific">Turnera subulata</name>
    <dbReference type="NCBI Taxonomy" id="218843"/>
    <lineage>
        <taxon>Eukaryota</taxon>
        <taxon>Viridiplantae</taxon>
        <taxon>Streptophyta</taxon>
        <taxon>Embryophyta</taxon>
        <taxon>Tracheophyta</taxon>
        <taxon>Spermatophyta</taxon>
        <taxon>Magnoliopsida</taxon>
        <taxon>eudicotyledons</taxon>
        <taxon>Gunneridae</taxon>
        <taxon>Pentapetalae</taxon>
        <taxon>rosids</taxon>
        <taxon>fabids</taxon>
        <taxon>Malpighiales</taxon>
        <taxon>Passifloraceae</taxon>
        <taxon>Turnera</taxon>
    </lineage>
</organism>
<keyword evidence="1" id="KW-0611">Plant defense</keyword>
<feature type="domain" description="Disease resistance protein At4g27190-like leucine-rich repeats" evidence="3">
    <location>
        <begin position="1033"/>
        <end position="1167"/>
    </location>
</feature>
<keyword evidence="5" id="KW-1185">Reference proteome</keyword>
<dbReference type="AlphaFoldDB" id="A0A9Q0JES5"/>
<evidence type="ECO:0000256" key="2">
    <source>
        <dbReference type="SAM" id="MobiDB-lite"/>
    </source>
</evidence>
<dbReference type="OrthoDB" id="1701954at2759"/>
<proteinExistence type="predicted"/>
<evidence type="ECO:0000313" key="4">
    <source>
        <dbReference type="EMBL" id="KAJ4838547.1"/>
    </source>
</evidence>
<evidence type="ECO:0000313" key="5">
    <source>
        <dbReference type="Proteomes" id="UP001141552"/>
    </source>
</evidence>
<accession>A0A9Q0JES5</accession>
<comment type="caution">
    <text evidence="4">The sequence shown here is derived from an EMBL/GenBank/DDBJ whole genome shotgun (WGS) entry which is preliminary data.</text>
</comment>
<evidence type="ECO:0000256" key="1">
    <source>
        <dbReference type="ARBA" id="ARBA00022821"/>
    </source>
</evidence>
<dbReference type="InterPro" id="IPR057135">
    <property type="entry name" value="At4g27190-like_LRR"/>
</dbReference>
<sequence>HVIFDLCSYISYTHLKIRRREDMSSGQGRKKNKRHKKDGMMLHRSGDEVGADGVLVCKHVPPPDVQETSYRAIGGSNKRLKAIPSSRGGEGSMICNSLQDIRVCDCPELKRMPFSFSSFEDGRPSSPLSEEFSYFQKNGGRQFSGTIPMQRMSSCGTEYLLIHEKSYWQLPVKGRLYRSDTRTRKIPDQKVQPTMDAVLYSNGSVVSYYVASDKFTTRSSATGVMLHLSGDGGSDVTICKEVSPEVQQKAYQAVGGSSKRPKATPRPRSGGGCSNCWRVIMLEEVRNTRGIEDWDPPRFEYGKHVLFSCCNIGEKGASLMLPEDVEELSILDCHDVSSLCDATPSLSRATCLKTISVEHCEALQSLLSLSELSSNSDALQSVEELIICDLRKLESIYRGSMICDSLEEVRVLNCPMLKRMPFSLPSFENGRASHPLSFRRITVSPKEWWDTVHWDQPDIPRRTCRLAKYCLLAGKIGDIHPESKCKKRVLFECCNIEEKGAGMVLLPKDVEELSIVECHDVSSLCDASPSLSRATHLKNILVLDCQRMQCLLSLACLSSNSDALQSLERLQLSELHNLQVLISGLGIASPPWPSICFFSRLKSICIFDCAGLRILFPLGLLPNLQNLESIQVGECKQMEELLETEGEEQEGISSSVVTRNLSFSLPKLRCLDLSGLPRLKNIYRGSMICNSLEDVIIWYCPNLERMPFSLPSSENGQPSPPLSLRRISICPKKWWDAVQWDHPDAKDILLPLCLGKHKRRKKDGLETLVCDFWDPHDLKSYLFFRPPRLSQYYLLVGKISDFVPHFKHKKQVLFSCCRISKTGDRVVLPEDVEELSIVECHDVRSLCDASPSLSLATRLKTLSVVGCEAIQCLLSLSQELLYVQKNGGMQFSGTILMLRISFCLFIWECGFCKHQFAQGTSATGITLHFSGVEVEGDGIGGDNDDFVSQFKYRKQILFPKCNDNEERAFIELPEDIEELNILEWHDVSSVCDAFPSIVRATSLKAISVRNCDAMQCLLSLSRSGYDALRSLEELRLCKLSNLQVLFGGKITFPPLPSNFSRLKTIYISLCPSLRTLFPFWVLPNIQNLEKIEVKYCDQLEELVGTKGEEGGRISGSIVTRNLSFSLPKLRSLILSDLPRLENIYGGSMICDSLEEVTVLDCPNLKRMPFSLPSFENGRPTAPLSFKRITVSPKEWWDAVQWDHPNAKDKINSGWYIQIRTMCRITTET</sequence>
<dbReference type="EMBL" id="JAKUCV010003525">
    <property type="protein sequence ID" value="KAJ4838547.1"/>
    <property type="molecule type" value="Genomic_DNA"/>
</dbReference>
<feature type="non-terminal residue" evidence="4">
    <location>
        <position position="1228"/>
    </location>
</feature>
<dbReference type="PANTHER" id="PTHR33463">
    <property type="entry name" value="NB-ARC DOMAIN-CONTAINING PROTEIN-RELATED"/>
    <property type="match status" value="1"/>
</dbReference>
<reference evidence="4" key="2">
    <citation type="journal article" date="2023" name="Plants (Basel)">
        <title>Annotation of the Turnera subulata (Passifloraceae) Draft Genome Reveals the S-Locus Evolved after the Divergence of Turneroideae from Passifloroideae in a Stepwise Manner.</title>
        <authorList>
            <person name="Henning P.M."/>
            <person name="Roalson E.H."/>
            <person name="Mir W."/>
            <person name="McCubbin A.G."/>
            <person name="Shore J.S."/>
        </authorList>
    </citation>
    <scope>NUCLEOTIDE SEQUENCE</scope>
    <source>
        <strain evidence="4">F60SS</strain>
    </source>
</reference>
<evidence type="ECO:0000259" key="3">
    <source>
        <dbReference type="Pfam" id="PF23247"/>
    </source>
</evidence>
<feature type="domain" description="Disease resistance protein At4g27190-like leucine-rich repeats" evidence="3">
    <location>
        <begin position="597"/>
        <end position="706"/>
    </location>
</feature>
<dbReference type="InterPro" id="IPR032675">
    <property type="entry name" value="LRR_dom_sf"/>
</dbReference>
<gene>
    <name evidence="4" type="ORF">Tsubulata_032878</name>
</gene>
<reference evidence="4" key="1">
    <citation type="submission" date="2022-02" db="EMBL/GenBank/DDBJ databases">
        <authorList>
            <person name="Henning P.M."/>
            <person name="McCubbin A.G."/>
            <person name="Shore J.S."/>
        </authorList>
    </citation>
    <scope>NUCLEOTIDE SEQUENCE</scope>
    <source>
        <strain evidence="4">F60SS</strain>
        <tissue evidence="4">Leaves</tissue>
    </source>
</reference>
<protein>
    <recommendedName>
        <fullName evidence="3">Disease resistance protein At4g27190-like leucine-rich repeats domain-containing protein</fullName>
    </recommendedName>
</protein>
<feature type="region of interest" description="Disordered" evidence="2">
    <location>
        <begin position="252"/>
        <end position="271"/>
    </location>
</feature>
<dbReference type="SUPFAM" id="SSF52058">
    <property type="entry name" value="L domain-like"/>
    <property type="match status" value="2"/>
</dbReference>
<dbReference type="PANTHER" id="PTHR33463:SF187">
    <property type="entry name" value="AND NB-ARC DOMAIN DISEASE RESISTANCE PROTEIN, PUTATIVE-RELATED"/>
    <property type="match status" value="1"/>
</dbReference>
<dbReference type="Gene3D" id="3.80.10.10">
    <property type="entry name" value="Ribonuclease Inhibitor"/>
    <property type="match status" value="3"/>
</dbReference>
<dbReference type="Proteomes" id="UP001141552">
    <property type="component" value="Unassembled WGS sequence"/>
</dbReference>
<name>A0A9Q0JES5_9ROSI</name>
<dbReference type="InterPro" id="IPR050905">
    <property type="entry name" value="Plant_NBS-LRR"/>
</dbReference>